<comment type="catalytic activity">
    <reaction evidence="8">
        <text>ATP + H2O = ADP + phosphate + H(+)</text>
        <dbReference type="Rhea" id="RHEA:13065"/>
        <dbReference type="ChEBI" id="CHEBI:15377"/>
        <dbReference type="ChEBI" id="CHEBI:15378"/>
        <dbReference type="ChEBI" id="CHEBI:30616"/>
        <dbReference type="ChEBI" id="CHEBI:43474"/>
        <dbReference type="ChEBI" id="CHEBI:456216"/>
        <dbReference type="EC" id="3.6.4.13"/>
    </reaction>
</comment>
<dbReference type="CDD" id="cd18787">
    <property type="entry name" value="SF2_C_DEAD"/>
    <property type="match status" value="1"/>
</dbReference>
<dbReference type="Gene3D" id="3.40.50.300">
    <property type="entry name" value="P-loop containing nucleotide triphosphate hydrolases"/>
    <property type="match status" value="2"/>
</dbReference>
<comment type="caution">
    <text evidence="13">The sequence shown here is derived from an EMBL/GenBank/DDBJ whole genome shotgun (WGS) entry which is preliminary data.</text>
</comment>
<dbReference type="GO" id="GO:0003724">
    <property type="term" value="F:RNA helicase activity"/>
    <property type="evidence" value="ECO:0007669"/>
    <property type="project" value="UniProtKB-EC"/>
</dbReference>
<feature type="compositionally biased region" description="Basic residues" evidence="9">
    <location>
        <begin position="617"/>
        <end position="626"/>
    </location>
</feature>
<feature type="domain" description="DEAD-box RNA helicase Q" evidence="12">
    <location>
        <begin position="72"/>
        <end position="100"/>
    </location>
</feature>
<name>A0A830HFP4_9CHLO</name>
<evidence type="ECO:0000256" key="5">
    <source>
        <dbReference type="ARBA" id="ARBA00022884"/>
    </source>
</evidence>
<dbReference type="EC" id="3.6.4.13" evidence="8"/>
<protein>
    <recommendedName>
        <fullName evidence="8">ATP-dependent RNA helicase</fullName>
        <ecNumber evidence="8">3.6.4.13</ecNumber>
    </recommendedName>
</protein>
<dbReference type="GO" id="GO:0005524">
    <property type="term" value="F:ATP binding"/>
    <property type="evidence" value="ECO:0007669"/>
    <property type="project" value="UniProtKB-UniRule"/>
</dbReference>
<feature type="short sequence motif" description="Q motif" evidence="6">
    <location>
        <begin position="72"/>
        <end position="100"/>
    </location>
</feature>
<comment type="domain">
    <text evidence="8">The Q motif is unique to and characteristic of the DEAD box family of RNA helicases and controls ATP binding and hydrolysis.</text>
</comment>
<feature type="compositionally biased region" description="Gly residues" evidence="9">
    <location>
        <begin position="729"/>
        <end position="738"/>
    </location>
</feature>
<evidence type="ECO:0000256" key="2">
    <source>
        <dbReference type="ARBA" id="ARBA00022801"/>
    </source>
</evidence>
<evidence type="ECO:0000313" key="14">
    <source>
        <dbReference type="Proteomes" id="UP000660262"/>
    </source>
</evidence>
<dbReference type="EMBL" id="BNJQ01000007">
    <property type="protein sequence ID" value="GHP04149.1"/>
    <property type="molecule type" value="Genomic_DNA"/>
</dbReference>
<dbReference type="InterPro" id="IPR001650">
    <property type="entry name" value="Helicase_C-like"/>
</dbReference>
<evidence type="ECO:0000256" key="8">
    <source>
        <dbReference type="RuleBase" id="RU365068"/>
    </source>
</evidence>
<feature type="region of interest" description="Disordered" evidence="9">
    <location>
        <begin position="536"/>
        <end position="631"/>
    </location>
</feature>
<feature type="compositionally biased region" description="Acidic residues" evidence="9">
    <location>
        <begin position="558"/>
        <end position="587"/>
    </location>
</feature>
<dbReference type="PROSITE" id="PS00039">
    <property type="entry name" value="DEAD_ATP_HELICASE"/>
    <property type="match status" value="1"/>
</dbReference>
<comment type="function">
    <text evidence="8">RNA helicase.</text>
</comment>
<dbReference type="InterPro" id="IPR027417">
    <property type="entry name" value="P-loop_NTPase"/>
</dbReference>
<evidence type="ECO:0000256" key="6">
    <source>
        <dbReference type="PROSITE-ProRule" id="PRU00552"/>
    </source>
</evidence>
<feature type="compositionally biased region" description="Basic and acidic residues" evidence="9">
    <location>
        <begin position="588"/>
        <end position="600"/>
    </location>
</feature>
<dbReference type="PROSITE" id="PS51192">
    <property type="entry name" value="HELICASE_ATP_BIND_1"/>
    <property type="match status" value="1"/>
</dbReference>
<evidence type="ECO:0000256" key="4">
    <source>
        <dbReference type="ARBA" id="ARBA00022840"/>
    </source>
</evidence>
<evidence type="ECO:0000259" key="12">
    <source>
        <dbReference type="PROSITE" id="PS51195"/>
    </source>
</evidence>
<dbReference type="GO" id="GO:0016787">
    <property type="term" value="F:hydrolase activity"/>
    <property type="evidence" value="ECO:0007669"/>
    <property type="project" value="UniProtKB-KW"/>
</dbReference>
<dbReference type="InterPro" id="IPR014001">
    <property type="entry name" value="Helicase_ATP-bd"/>
</dbReference>
<feature type="compositionally biased region" description="Low complexity" evidence="9">
    <location>
        <begin position="22"/>
        <end position="37"/>
    </location>
</feature>
<proteinExistence type="inferred from homology"/>
<keyword evidence="14" id="KW-1185">Reference proteome</keyword>
<evidence type="ECO:0000259" key="11">
    <source>
        <dbReference type="PROSITE" id="PS51194"/>
    </source>
</evidence>
<feature type="domain" description="Helicase C-terminal" evidence="11">
    <location>
        <begin position="294"/>
        <end position="476"/>
    </location>
</feature>
<keyword evidence="2 7" id="KW-0378">Hydrolase</keyword>
<feature type="region of interest" description="Disordered" evidence="9">
    <location>
        <begin position="729"/>
        <end position="774"/>
    </location>
</feature>
<dbReference type="PROSITE" id="PS51195">
    <property type="entry name" value="Q_MOTIF"/>
    <property type="match status" value="1"/>
</dbReference>
<sequence>MPVAIARDRYKKHDKPSRASRRQASSSARSMESSELATIESLLTKQPPPSQWSGEDAEKAAGSNAPWYASSTRFDGLPISQRTKSALESAGFKHMTAIQRAAIPHALVGRDILGAAKTGSGKTLTFVIPLLERLWRNKWSAKDGLGAIIISPTRELATQIFGELRKAGAKHDISGGVLIGGKDVEEEARAVHAMNVLVCTPGRLLQHMDESPGFDATNVQVLVLDEADRLMDLGFQRTLDAIVQNLPSKNRSGRQTMLFSATQTRKVEHLARLSLRDPEYIAVHAESTSATPAGLKQALCVTPLGDKTSVCWSFLRSHLKSRILVFLSSCKQVQFYYETFRKLQPGIPLRCLHGSMSQARRLAAYEDFVRHKPATGGESSGLGMALFCTDVAGRGLDFPRVQWVLQMDCPTDVDEYIHRVGRTARNRTKGRSLLCCTPEEFTAFHGDLVAKKVPVELVKIKANKAESIAPALAALLSKQVEMKELAKKALVSYLKSLYVHKNRRVFPVEHVQSVDLGTFAASYGLAVAPKVSFLNGGRSAPQLAEDKKGKAKAKMAMEEEEDDDDDDDDEEEEEEEEEEEGGEDGDDDWLRVRRADHALDDGSSEDELGDHAMPVSGKKRKRKKLKLNTLGASTRMMNQKLVFDDDGAKPLEEALFERPRHYAFDDAGTSTEVARSEAASVVASHASRARALLAEADDEDKAREKEKRRQARLEKRAKFKASLAGEVGGGIAMIGGGPAEDPDDDDADGGDDAYDEDNTDVRDRRSMRWKTHRI</sequence>
<dbReference type="InterPro" id="IPR025313">
    <property type="entry name" value="SPB4-like_CTE"/>
</dbReference>
<organism evidence="13 14">
    <name type="scientific">Pycnococcus provasolii</name>
    <dbReference type="NCBI Taxonomy" id="41880"/>
    <lineage>
        <taxon>Eukaryota</taxon>
        <taxon>Viridiplantae</taxon>
        <taxon>Chlorophyta</taxon>
        <taxon>Pseudoscourfieldiophyceae</taxon>
        <taxon>Pseudoscourfieldiales</taxon>
        <taxon>Pycnococcaceae</taxon>
        <taxon>Pycnococcus</taxon>
    </lineage>
</organism>
<comment type="similarity">
    <text evidence="7">Belongs to the DEAD box helicase family.</text>
</comment>
<dbReference type="PROSITE" id="PS51194">
    <property type="entry name" value="HELICASE_CTER"/>
    <property type="match status" value="1"/>
</dbReference>
<dbReference type="Pfam" id="PF00270">
    <property type="entry name" value="DEAD"/>
    <property type="match status" value="1"/>
</dbReference>
<dbReference type="SMART" id="SM00487">
    <property type="entry name" value="DEXDc"/>
    <property type="match status" value="1"/>
</dbReference>
<keyword evidence="3 7" id="KW-0347">Helicase</keyword>
<dbReference type="SMART" id="SM01178">
    <property type="entry name" value="DUF4217"/>
    <property type="match status" value="1"/>
</dbReference>
<evidence type="ECO:0000256" key="9">
    <source>
        <dbReference type="SAM" id="MobiDB-lite"/>
    </source>
</evidence>
<feature type="compositionally biased region" description="Acidic residues" evidence="9">
    <location>
        <begin position="740"/>
        <end position="758"/>
    </location>
</feature>
<dbReference type="Pfam" id="PF00271">
    <property type="entry name" value="Helicase_C"/>
    <property type="match status" value="1"/>
</dbReference>
<dbReference type="InterPro" id="IPR011545">
    <property type="entry name" value="DEAD/DEAH_box_helicase_dom"/>
</dbReference>
<gene>
    <name evidence="13" type="ORF">PPROV_000290300</name>
</gene>
<dbReference type="InterPro" id="IPR000629">
    <property type="entry name" value="RNA-helicase_DEAD-box_CS"/>
</dbReference>
<keyword evidence="4 7" id="KW-0067">ATP-binding</keyword>
<evidence type="ECO:0000256" key="7">
    <source>
        <dbReference type="RuleBase" id="RU000492"/>
    </source>
</evidence>
<keyword evidence="5 8" id="KW-0694">RNA-binding</keyword>
<feature type="region of interest" description="Disordered" evidence="9">
    <location>
        <begin position="692"/>
        <end position="716"/>
    </location>
</feature>
<feature type="region of interest" description="Disordered" evidence="9">
    <location>
        <begin position="1"/>
        <end position="61"/>
    </location>
</feature>
<feature type="compositionally biased region" description="Basic residues" evidence="9">
    <location>
        <begin position="9"/>
        <end position="21"/>
    </location>
</feature>
<feature type="compositionally biased region" description="Basic and acidic residues" evidence="9">
    <location>
        <begin position="700"/>
        <end position="716"/>
    </location>
</feature>
<dbReference type="CDD" id="cd17941">
    <property type="entry name" value="DEADc_DDX10"/>
    <property type="match status" value="1"/>
</dbReference>
<feature type="domain" description="Helicase ATP-binding" evidence="10">
    <location>
        <begin position="103"/>
        <end position="281"/>
    </location>
</feature>
<evidence type="ECO:0000256" key="3">
    <source>
        <dbReference type="ARBA" id="ARBA00022806"/>
    </source>
</evidence>
<reference evidence="13" key="1">
    <citation type="submission" date="2020-10" db="EMBL/GenBank/DDBJ databases">
        <title>Unveiling of a novel bifunctional photoreceptor, Dualchrome1, isolated from a cosmopolitan green alga.</title>
        <authorList>
            <person name="Suzuki S."/>
            <person name="Kawachi M."/>
        </authorList>
    </citation>
    <scope>NUCLEOTIDE SEQUENCE</scope>
    <source>
        <strain evidence="13">NIES 2893</strain>
    </source>
</reference>
<dbReference type="Pfam" id="PF13959">
    <property type="entry name" value="CTE_SPB4"/>
    <property type="match status" value="1"/>
</dbReference>
<dbReference type="GO" id="GO:0003723">
    <property type="term" value="F:RNA binding"/>
    <property type="evidence" value="ECO:0007669"/>
    <property type="project" value="UniProtKB-UniRule"/>
</dbReference>
<dbReference type="AlphaFoldDB" id="A0A830HFP4"/>
<accession>A0A830HFP4</accession>
<evidence type="ECO:0000259" key="10">
    <source>
        <dbReference type="PROSITE" id="PS51192"/>
    </source>
</evidence>
<dbReference type="OrthoDB" id="10259640at2759"/>
<dbReference type="PANTHER" id="PTHR24031">
    <property type="entry name" value="RNA HELICASE"/>
    <property type="match status" value="1"/>
</dbReference>
<dbReference type="SUPFAM" id="SSF52540">
    <property type="entry name" value="P-loop containing nucleoside triphosphate hydrolases"/>
    <property type="match status" value="2"/>
</dbReference>
<evidence type="ECO:0000256" key="1">
    <source>
        <dbReference type="ARBA" id="ARBA00022741"/>
    </source>
</evidence>
<dbReference type="SMART" id="SM00490">
    <property type="entry name" value="HELICc"/>
    <property type="match status" value="1"/>
</dbReference>
<dbReference type="InterPro" id="IPR014014">
    <property type="entry name" value="RNA_helicase_DEAD_Q_motif"/>
</dbReference>
<keyword evidence="1 7" id="KW-0547">Nucleotide-binding</keyword>
<evidence type="ECO:0000313" key="13">
    <source>
        <dbReference type="EMBL" id="GHP04149.1"/>
    </source>
</evidence>
<dbReference type="Proteomes" id="UP000660262">
    <property type="component" value="Unassembled WGS sequence"/>
</dbReference>